<sequence>MKRPCPIMSFPVFQVTIYIGKRDFIDHVDEVEPVDGVVLVDPDIVKDKKGQMT</sequence>
<keyword evidence="3" id="KW-1185">Reference proteome</keyword>
<dbReference type="GO" id="GO:0007165">
    <property type="term" value="P:signal transduction"/>
    <property type="evidence" value="ECO:0007669"/>
    <property type="project" value="InterPro"/>
</dbReference>
<reference evidence="2" key="3">
    <citation type="submission" date="2025-09" db="UniProtKB">
        <authorList>
            <consortium name="Ensembl"/>
        </authorList>
    </citation>
    <scope>IDENTIFICATION</scope>
</reference>
<proteinExistence type="inferred from homology"/>
<dbReference type="Ensembl" id="ENSPMRT00000013949.1">
    <property type="protein sequence ID" value="ENSPMRP00000013069.1"/>
    <property type="gene ID" value="ENSPMRG00000008734.1"/>
</dbReference>
<dbReference type="GO" id="GO:0001750">
    <property type="term" value="C:photoreceptor outer segment"/>
    <property type="evidence" value="ECO:0007669"/>
    <property type="project" value="TreeGrafter"/>
</dbReference>
<dbReference type="InterPro" id="IPR000698">
    <property type="entry name" value="Arrestin"/>
</dbReference>
<dbReference type="GO" id="GO:0001917">
    <property type="term" value="C:photoreceptor inner segment"/>
    <property type="evidence" value="ECO:0007669"/>
    <property type="project" value="TreeGrafter"/>
</dbReference>
<reference evidence="2" key="2">
    <citation type="submission" date="2025-08" db="UniProtKB">
        <authorList>
            <consortium name="Ensembl"/>
        </authorList>
    </citation>
    <scope>IDENTIFICATION</scope>
</reference>
<dbReference type="GeneTree" id="ENSGT00940000175729"/>
<dbReference type="OMA" id="QVTIYIG"/>
<evidence type="ECO:0000256" key="1">
    <source>
        <dbReference type="ARBA" id="ARBA00005298"/>
    </source>
</evidence>
<dbReference type="PANTHER" id="PTHR11792:SF15">
    <property type="entry name" value="S-ARRESTIN"/>
    <property type="match status" value="1"/>
</dbReference>
<dbReference type="Proteomes" id="UP000472272">
    <property type="component" value="Chromosome 5"/>
</dbReference>
<name>A0A670INE9_PODMU</name>
<dbReference type="SUPFAM" id="SSF81296">
    <property type="entry name" value="E set domains"/>
    <property type="match status" value="1"/>
</dbReference>
<dbReference type="AlphaFoldDB" id="A0A670INE9"/>
<dbReference type="InterPro" id="IPR014753">
    <property type="entry name" value="Arrestin_N"/>
</dbReference>
<comment type="similarity">
    <text evidence="1">Belongs to the arrestin family.</text>
</comment>
<evidence type="ECO:0000313" key="3">
    <source>
        <dbReference type="Proteomes" id="UP000472272"/>
    </source>
</evidence>
<evidence type="ECO:0000313" key="2">
    <source>
        <dbReference type="Ensembl" id="ENSPMRP00000013069.1"/>
    </source>
</evidence>
<dbReference type="GO" id="GO:0001664">
    <property type="term" value="F:G protein-coupled receptor binding"/>
    <property type="evidence" value="ECO:0007669"/>
    <property type="project" value="TreeGrafter"/>
</dbReference>
<reference evidence="2 3" key="1">
    <citation type="journal article" date="2019" name="Proc. Natl. Acad. Sci. U.S.A.">
        <title>Regulatory changes in pterin and carotenoid genes underlie balanced color polymorphisms in the wall lizard.</title>
        <authorList>
            <person name="Andrade P."/>
            <person name="Pinho C."/>
            <person name="Perez I de Lanuza G."/>
            <person name="Afonso S."/>
            <person name="Brejcha J."/>
            <person name="Rubin C.J."/>
            <person name="Wallerman O."/>
            <person name="Pereira P."/>
            <person name="Sabatino S.J."/>
            <person name="Bellati A."/>
            <person name="Pellitteri-Rosa D."/>
            <person name="Bosakova Z."/>
            <person name="Bunikis I."/>
            <person name="Carretero M.A."/>
            <person name="Feiner N."/>
            <person name="Marsik P."/>
            <person name="Pauperio F."/>
            <person name="Salvi D."/>
            <person name="Soler L."/>
            <person name="While G.M."/>
            <person name="Uller T."/>
            <person name="Font E."/>
            <person name="Andersson L."/>
            <person name="Carneiro M."/>
        </authorList>
    </citation>
    <scope>NUCLEOTIDE SEQUENCE</scope>
</reference>
<accession>A0A670INE9</accession>
<organism evidence="2 3">
    <name type="scientific">Podarcis muralis</name>
    <name type="common">Wall lizard</name>
    <name type="synonym">Lacerta muralis</name>
    <dbReference type="NCBI Taxonomy" id="64176"/>
    <lineage>
        <taxon>Eukaryota</taxon>
        <taxon>Metazoa</taxon>
        <taxon>Chordata</taxon>
        <taxon>Craniata</taxon>
        <taxon>Vertebrata</taxon>
        <taxon>Euteleostomi</taxon>
        <taxon>Lepidosauria</taxon>
        <taxon>Squamata</taxon>
        <taxon>Bifurcata</taxon>
        <taxon>Unidentata</taxon>
        <taxon>Episquamata</taxon>
        <taxon>Laterata</taxon>
        <taxon>Lacertibaenia</taxon>
        <taxon>Lacertidae</taxon>
        <taxon>Podarcis</taxon>
    </lineage>
</organism>
<dbReference type="GO" id="GO:0002031">
    <property type="term" value="P:G protein-coupled receptor internalization"/>
    <property type="evidence" value="ECO:0007669"/>
    <property type="project" value="TreeGrafter"/>
</dbReference>
<dbReference type="InterPro" id="IPR014756">
    <property type="entry name" value="Ig_E-set"/>
</dbReference>
<dbReference type="Gene3D" id="2.60.40.840">
    <property type="match status" value="1"/>
</dbReference>
<protein>
    <submittedName>
        <fullName evidence="2">Uncharacterized protein</fullName>
    </submittedName>
</protein>
<dbReference type="PANTHER" id="PTHR11792">
    <property type="entry name" value="ARRESTIN"/>
    <property type="match status" value="1"/>
</dbReference>